<dbReference type="GO" id="GO:0008725">
    <property type="term" value="F:DNA-3-methyladenine glycosylase activity"/>
    <property type="evidence" value="ECO:0007669"/>
    <property type="project" value="InterPro"/>
</dbReference>
<dbReference type="SMR" id="A0A1S4D0X9"/>
<dbReference type="InterPro" id="IPR005019">
    <property type="entry name" value="Adenine_glyco"/>
</dbReference>
<dbReference type="GO" id="GO:0006284">
    <property type="term" value="P:base-excision repair"/>
    <property type="evidence" value="ECO:0007669"/>
    <property type="project" value="InterPro"/>
</dbReference>
<accession>A0A1S4D0X9</accession>
<feature type="binding site" evidence="1">
    <location>
        <position position="132"/>
    </location>
    <ligand>
        <name>Zn(2+)</name>
        <dbReference type="ChEBI" id="CHEBI:29105"/>
    </ligand>
</feature>
<dbReference type="OMA" id="ICEPRAV"/>
<dbReference type="Proteomes" id="UP000790787">
    <property type="component" value="Chromosome 12"/>
</dbReference>
<feature type="compositionally biased region" description="Low complexity" evidence="2">
    <location>
        <begin position="50"/>
        <end position="73"/>
    </location>
</feature>
<dbReference type="PaxDb" id="4097-A0A1S4D0X9"/>
<evidence type="ECO:0000313" key="3">
    <source>
        <dbReference type="Proteomes" id="UP000790787"/>
    </source>
</evidence>
<keyword evidence="1" id="KW-0479">Metal-binding</keyword>
<reference evidence="4" key="2">
    <citation type="submission" date="2025-08" db="UniProtKB">
        <authorList>
            <consortium name="RefSeq"/>
        </authorList>
    </citation>
    <scope>IDENTIFICATION</scope>
    <source>
        <tissue evidence="4">Leaf</tissue>
    </source>
</reference>
<name>A0A1S4D0X9_TOBAC</name>
<reference evidence="3" key="1">
    <citation type="journal article" date="2014" name="Nat. Commun.">
        <title>The tobacco genome sequence and its comparison with those of tomato and potato.</title>
        <authorList>
            <person name="Sierro N."/>
            <person name="Battey J.N."/>
            <person name="Ouadi S."/>
            <person name="Bakaher N."/>
            <person name="Bovet L."/>
            <person name="Willig A."/>
            <person name="Goepfert S."/>
            <person name="Peitsch M.C."/>
            <person name="Ivanov N.V."/>
        </authorList>
    </citation>
    <scope>NUCLEOTIDE SEQUENCE [LARGE SCALE GENOMIC DNA]</scope>
</reference>
<sequence>MSSSPELRSPAKTNGDTRKILGPGGNRVRDLEEQKRKKEGVKKPERPKKSTVSQTVVRVRSNGSVDSSSSESSTIKAVNSKRGVERNGVKKPAKVVAQGVEAAEALAPLVLVPLKRCDWITPNSEPLYISFHDEEYGNPVYDDTKLYELLALSQALAEMTWPAILNKRHIFRKMFDNFDPSSLANVNEKKLRSLTESGKSLLSEPKIRAIVENAKHFQKIQQEFGSFSNYCWRFVNHKPIKSGFRYARQVPAKTPKSELMSKDLMKRGFLCVGPTVVYSFMQVAGIVNDHLITCFRYNECNNNNVKQQSQTKLVKIDIQGDPAENTQFVI</sequence>
<dbReference type="PANTHER" id="PTHR31116:SF25">
    <property type="entry name" value="DNA GLYCOSYLASE SUPERFAMILY PROTEIN"/>
    <property type="match status" value="1"/>
</dbReference>
<dbReference type="AlphaFoldDB" id="A0A1S4D0X9"/>
<feature type="binding site" evidence="1">
    <location>
        <position position="294"/>
    </location>
    <ligand>
        <name>Zn(2+)</name>
        <dbReference type="ChEBI" id="CHEBI:29105"/>
    </ligand>
</feature>
<dbReference type="InterPro" id="IPR011257">
    <property type="entry name" value="DNA_glycosylase"/>
</dbReference>
<dbReference type="OrthoDB" id="3941538at2759"/>
<dbReference type="RefSeq" id="XP_016506968.1">
    <property type="nucleotide sequence ID" value="XM_016651482.1"/>
</dbReference>
<feature type="region of interest" description="Disordered" evidence="2">
    <location>
        <begin position="1"/>
        <end position="90"/>
    </location>
</feature>
<feature type="binding site" evidence="1">
    <location>
        <position position="290"/>
    </location>
    <ligand>
        <name>Zn(2+)</name>
        <dbReference type="ChEBI" id="CHEBI:29105"/>
    </ligand>
</feature>
<feature type="compositionally biased region" description="Basic and acidic residues" evidence="2">
    <location>
        <begin position="27"/>
        <end position="48"/>
    </location>
</feature>
<dbReference type="Gene3D" id="1.10.340.30">
    <property type="entry name" value="Hypothetical protein, domain 2"/>
    <property type="match status" value="1"/>
</dbReference>
<protein>
    <submittedName>
        <fullName evidence="4">Probable GMP synthase [glutamine-hydrolyzing]</fullName>
    </submittedName>
    <submittedName>
        <fullName evidence="4">Uncharacterized protein LOC107824682</fullName>
    </submittedName>
</protein>
<evidence type="ECO:0000313" key="4">
    <source>
        <dbReference type="RefSeq" id="XP_016506968.1"/>
    </source>
</evidence>
<gene>
    <name evidence="4" type="primary">LOC107824682</name>
</gene>
<keyword evidence="3" id="KW-1185">Reference proteome</keyword>
<evidence type="ECO:0000256" key="1">
    <source>
        <dbReference type="PIRSR" id="PIRSR605019-1"/>
    </source>
</evidence>
<keyword evidence="1" id="KW-0862">Zinc</keyword>
<dbReference type="GO" id="GO:0046872">
    <property type="term" value="F:metal ion binding"/>
    <property type="evidence" value="ECO:0007669"/>
    <property type="project" value="UniProtKB-KW"/>
</dbReference>
<dbReference type="PANTHER" id="PTHR31116">
    <property type="entry name" value="OS04G0501200 PROTEIN"/>
    <property type="match status" value="1"/>
</dbReference>
<dbReference type="KEGG" id="nta:107824682"/>
<feature type="compositionally biased region" description="Polar residues" evidence="2">
    <location>
        <begin position="1"/>
        <end position="14"/>
    </location>
</feature>
<dbReference type="SUPFAM" id="SSF48150">
    <property type="entry name" value="DNA-glycosylase"/>
    <property type="match status" value="1"/>
</dbReference>
<proteinExistence type="predicted"/>
<dbReference type="Pfam" id="PF03352">
    <property type="entry name" value="Adenine_glyco"/>
    <property type="match status" value="1"/>
</dbReference>
<organism evidence="3 4">
    <name type="scientific">Nicotiana tabacum</name>
    <name type="common">Common tobacco</name>
    <dbReference type="NCBI Taxonomy" id="4097"/>
    <lineage>
        <taxon>Eukaryota</taxon>
        <taxon>Viridiplantae</taxon>
        <taxon>Streptophyta</taxon>
        <taxon>Embryophyta</taxon>
        <taxon>Tracheophyta</taxon>
        <taxon>Spermatophyta</taxon>
        <taxon>Magnoliopsida</taxon>
        <taxon>eudicotyledons</taxon>
        <taxon>Gunneridae</taxon>
        <taxon>Pentapetalae</taxon>
        <taxon>asterids</taxon>
        <taxon>lamiids</taxon>
        <taxon>Solanales</taxon>
        <taxon>Solanaceae</taxon>
        <taxon>Nicotianoideae</taxon>
        <taxon>Nicotianeae</taxon>
        <taxon>Nicotiana</taxon>
    </lineage>
</organism>
<dbReference type="RefSeq" id="XP_016506968.1">
    <property type="nucleotide sequence ID" value="XM_016651482.2"/>
</dbReference>
<feature type="binding site" evidence="1">
    <location>
        <position position="117"/>
    </location>
    <ligand>
        <name>Zn(2+)</name>
        <dbReference type="ChEBI" id="CHEBI:29105"/>
    </ligand>
</feature>
<dbReference type="GeneID" id="107824682"/>
<evidence type="ECO:0000256" key="2">
    <source>
        <dbReference type="SAM" id="MobiDB-lite"/>
    </source>
</evidence>